<dbReference type="InterPro" id="IPR029063">
    <property type="entry name" value="SAM-dependent_MTases_sf"/>
</dbReference>
<dbReference type="InterPro" id="IPR053173">
    <property type="entry name" value="SAM-binding_MTase"/>
</dbReference>
<dbReference type="AlphaFoldDB" id="A0A4Q7ELU7"/>
<reference evidence="1 2" key="1">
    <citation type="submission" date="2018-01" db="EMBL/GenBank/DDBJ databases">
        <title>Co-occurrence of chitin degradation, pigmentation and bioactivity in marine Pseudoalteromonas.</title>
        <authorList>
            <person name="Paulsen S."/>
            <person name="Gram L."/>
            <person name="Machado H."/>
        </authorList>
    </citation>
    <scope>NUCLEOTIDE SEQUENCE [LARGE SCALE GENOMIC DNA]</scope>
    <source>
        <strain evidence="1 2">S1946</strain>
    </source>
</reference>
<dbReference type="InterPro" id="IPR036388">
    <property type="entry name" value="WH-like_DNA-bd_sf"/>
</dbReference>
<dbReference type="Gene3D" id="3.40.50.150">
    <property type="entry name" value="Vaccinia Virus protein VP39"/>
    <property type="match status" value="1"/>
</dbReference>
<sequence>MIAQMFNHYLTAKLVIAVNEVGLFQLFESNKVITPADLIEQYDFDLVGARDLLRFLASQRVLTRGPKGYQLDEAFKEEYEQNFGMLSWLLEGYGNVVAQSHPILTGEQRYGVDIVRNAKKMASATAQISAKNTDSFMFKLLDSLSFDHAIDIGCGSGMRLLQLAQHYPHVTMSGIDISEDCCELARENIHRHGIEKQINIVCSSAEDWSDNITETRAEHGRNLILCFAMFHDLLNIPGCAEQMLASIRQNYPKGTYFVIQDQMCAPEVRVTNQDWVEGFTFVHRLMGQSLYPLSTYQTTLEQAGFAVRETVSTSIPENYLILAELV</sequence>
<evidence type="ECO:0000313" key="1">
    <source>
        <dbReference type="EMBL" id="RZM84283.1"/>
    </source>
</evidence>
<dbReference type="Pfam" id="PF13489">
    <property type="entry name" value="Methyltransf_23"/>
    <property type="match status" value="1"/>
</dbReference>
<dbReference type="PANTHER" id="PTHR45128:SF1">
    <property type="entry name" value="S-ADENOSYLMETHIONINE-DEPENDENT METHYLTRANSFERASE RV2258C"/>
    <property type="match status" value="1"/>
</dbReference>
<protein>
    <submittedName>
        <fullName evidence="1">Uncharacterized protein</fullName>
    </submittedName>
</protein>
<evidence type="ECO:0000313" key="2">
    <source>
        <dbReference type="Proteomes" id="UP000292345"/>
    </source>
</evidence>
<gene>
    <name evidence="1" type="ORF">C3B51_04015</name>
</gene>
<dbReference type="CDD" id="cd02440">
    <property type="entry name" value="AdoMet_MTases"/>
    <property type="match status" value="1"/>
</dbReference>
<name>A0A4Q7ELU7_9GAMM</name>
<accession>A0A4Q7ELU7</accession>
<dbReference type="RefSeq" id="WP_125720579.1">
    <property type="nucleotide sequence ID" value="NZ_PPUZ01000010.1"/>
</dbReference>
<dbReference type="Proteomes" id="UP000292345">
    <property type="component" value="Unassembled WGS sequence"/>
</dbReference>
<dbReference type="PANTHER" id="PTHR45128">
    <property type="entry name" value="METHYLTRANSFERASE TYPE 11"/>
    <property type="match status" value="1"/>
</dbReference>
<dbReference type="EMBL" id="PPUZ01000010">
    <property type="protein sequence ID" value="RZM84283.1"/>
    <property type="molecule type" value="Genomic_DNA"/>
</dbReference>
<dbReference type="SUPFAM" id="SSF53335">
    <property type="entry name" value="S-adenosyl-L-methionine-dependent methyltransferases"/>
    <property type="match status" value="1"/>
</dbReference>
<organism evidence="1 2">
    <name type="scientific">Pseudoalteromonas rubra</name>
    <dbReference type="NCBI Taxonomy" id="43658"/>
    <lineage>
        <taxon>Bacteria</taxon>
        <taxon>Pseudomonadati</taxon>
        <taxon>Pseudomonadota</taxon>
        <taxon>Gammaproteobacteria</taxon>
        <taxon>Alteromonadales</taxon>
        <taxon>Pseudoalteromonadaceae</taxon>
        <taxon>Pseudoalteromonas</taxon>
    </lineage>
</organism>
<proteinExistence type="predicted"/>
<dbReference type="Gene3D" id="1.10.10.10">
    <property type="entry name" value="Winged helix-like DNA-binding domain superfamily/Winged helix DNA-binding domain"/>
    <property type="match status" value="1"/>
</dbReference>
<comment type="caution">
    <text evidence="1">The sequence shown here is derived from an EMBL/GenBank/DDBJ whole genome shotgun (WGS) entry which is preliminary data.</text>
</comment>